<feature type="signal peptide" evidence="1">
    <location>
        <begin position="1"/>
        <end position="25"/>
    </location>
</feature>
<dbReference type="Proteomes" id="UP000183371">
    <property type="component" value="Unassembled WGS sequence"/>
</dbReference>
<evidence type="ECO:0000313" key="3">
    <source>
        <dbReference type="Proteomes" id="UP000183371"/>
    </source>
</evidence>
<reference evidence="3" key="1">
    <citation type="submission" date="2016-10" db="EMBL/GenBank/DDBJ databases">
        <authorList>
            <person name="Varghese N."/>
            <person name="Submissions S."/>
        </authorList>
    </citation>
    <scope>NUCLEOTIDE SEQUENCE [LARGE SCALE GENOMIC DNA]</scope>
    <source>
        <strain evidence="3">DSM 17465</strain>
    </source>
</reference>
<dbReference type="EMBL" id="FPBD01000009">
    <property type="protein sequence ID" value="SFU14009.1"/>
    <property type="molecule type" value="Genomic_DNA"/>
</dbReference>
<dbReference type="InterPro" id="IPR014262">
    <property type="entry name" value="HAF_rpt"/>
</dbReference>
<organism evidence="2 3">
    <name type="scientific">Pseudovibrio denitrificans</name>
    <dbReference type="NCBI Taxonomy" id="258256"/>
    <lineage>
        <taxon>Bacteria</taxon>
        <taxon>Pseudomonadati</taxon>
        <taxon>Pseudomonadota</taxon>
        <taxon>Alphaproteobacteria</taxon>
        <taxon>Hyphomicrobiales</taxon>
        <taxon>Stappiaceae</taxon>
        <taxon>Pseudovibrio</taxon>
    </lineage>
</organism>
<feature type="chain" id="PRO_5010209719" evidence="1">
    <location>
        <begin position="26"/>
        <end position="701"/>
    </location>
</feature>
<sequence length="701" mass="72639">MPRLLHPTTSFALFVLSLIASQTSAESLDDIGTVPGADTIRPFLTNSDGSVISGHVGAPGNTAFRWTQATGMQSLGMLPGGLFSDAAAMDVTGSTIVGRSGSTAGQRAFRWTEATGMQSLGVLTGGFYSAAEDVSADGSVITGFSDSATGLRAFRWTQTGGMTSLGVLAGGTESRAEAVSGDGSTIIGKSESTGGDRAFRWTQGTGMVSLGVLTGETYSDANAVSYDGTVIVGKSGSSSGSKAFRWTQGTGMQNLGVLTGHTFSEATTLNSDGSVVIGKSIGSGVSRAFRWTQSTGMQNLGTLSGNAHSSAKAVSENGSVIVGDSEGGASGTRAFKWTEATGMQSLGTLTGGSYSRASTISADGKVILGYSNSSSGERAFIFINQIQDLENLQNSVVDVANGVAASVDRNTHIARRLRQDTCTIADQAQGCIGLSGLASSLLQGTNAFGGSIMGSYKATETVRVGASVGLYGESIVSQTINPDYGVGIGAYADIRLSQIAAFNSQAYIGVRIDGSWFYTDAEITRGAGYSDVQQETGSSNFNTGTAGLQIYANHVATSNLLLHSYLGTYWEGTGQNGYTEQGVADTNTRISSQFYNAASATMGIDAAYRLTSNMQLTFGVGLEADFYADGIQVSGISNIPGLTDFTIGADTARNWVRPTLKAGLAYTFTNLGILELDTQVFSPRYQKKLGADLSLKYSVSF</sequence>
<dbReference type="Gene3D" id="2.40.128.130">
    <property type="entry name" value="Autotransporter beta-domain"/>
    <property type="match status" value="1"/>
</dbReference>
<gene>
    <name evidence="2" type="ORF">SAMN05444141_109354</name>
</gene>
<keyword evidence="3" id="KW-1185">Reference proteome</keyword>
<accession>A0A1I7DQQ1</accession>
<dbReference type="AlphaFoldDB" id="A0A1I7DQQ1"/>
<protein>
    <submittedName>
        <fullName evidence="2">Probable extracellular repeat, HAF family</fullName>
    </submittedName>
</protein>
<dbReference type="InterPro" id="IPR036709">
    <property type="entry name" value="Autotransporte_beta_dom_sf"/>
</dbReference>
<name>A0A1I7DQQ1_9HYPH</name>
<dbReference type="SUPFAM" id="SSF63829">
    <property type="entry name" value="Calcium-dependent phosphotriesterase"/>
    <property type="match status" value="1"/>
</dbReference>
<dbReference type="SUPFAM" id="SSF103515">
    <property type="entry name" value="Autotransporter"/>
    <property type="match status" value="1"/>
</dbReference>
<keyword evidence="1" id="KW-0732">Signal</keyword>
<evidence type="ECO:0000313" key="2">
    <source>
        <dbReference type="EMBL" id="SFU14009.1"/>
    </source>
</evidence>
<evidence type="ECO:0000256" key="1">
    <source>
        <dbReference type="SAM" id="SignalP"/>
    </source>
</evidence>
<dbReference type="RefSeq" id="WP_167369225.1">
    <property type="nucleotide sequence ID" value="NZ_FPBD01000009.1"/>
</dbReference>
<proteinExistence type="predicted"/>
<dbReference type="NCBIfam" id="TIGR02913">
    <property type="entry name" value="HAF_rpt"/>
    <property type="match status" value="6"/>
</dbReference>